<evidence type="ECO:0000313" key="19">
    <source>
        <dbReference type="Proteomes" id="UP000539372"/>
    </source>
</evidence>
<evidence type="ECO:0000256" key="4">
    <source>
        <dbReference type="ARBA" id="ARBA00022679"/>
    </source>
</evidence>
<accession>A0A7Y0E154</accession>
<dbReference type="GO" id="GO:0005524">
    <property type="term" value="F:ATP binding"/>
    <property type="evidence" value="ECO:0007669"/>
    <property type="project" value="UniProtKB-KW"/>
</dbReference>
<proteinExistence type="predicted"/>
<dbReference type="GO" id="GO:0000155">
    <property type="term" value="F:phosphorelay sensor kinase activity"/>
    <property type="evidence" value="ECO:0007669"/>
    <property type="project" value="InterPro"/>
</dbReference>
<dbReference type="InterPro" id="IPR001610">
    <property type="entry name" value="PAC"/>
</dbReference>
<feature type="coiled-coil region" evidence="12">
    <location>
        <begin position="630"/>
        <end position="660"/>
    </location>
</feature>
<dbReference type="PROSITE" id="PS50113">
    <property type="entry name" value="PAC"/>
    <property type="match status" value="1"/>
</dbReference>
<evidence type="ECO:0000259" key="16">
    <source>
        <dbReference type="PROSITE" id="PS50110"/>
    </source>
</evidence>
<feature type="region of interest" description="Disordered" evidence="13">
    <location>
        <begin position="1322"/>
        <end position="1352"/>
    </location>
</feature>
<evidence type="ECO:0000256" key="5">
    <source>
        <dbReference type="ARBA" id="ARBA00022741"/>
    </source>
</evidence>
<comment type="subunit">
    <text evidence="9">At low DSF concentrations, interacts with RpfF.</text>
</comment>
<dbReference type="PANTHER" id="PTHR45339">
    <property type="entry name" value="HYBRID SIGNAL TRANSDUCTION HISTIDINE KINASE J"/>
    <property type="match status" value="1"/>
</dbReference>
<name>A0A7Y0E154_9PROT</name>
<evidence type="ECO:0000256" key="11">
    <source>
        <dbReference type="PROSITE-ProRule" id="PRU00169"/>
    </source>
</evidence>
<dbReference type="InterPro" id="IPR011006">
    <property type="entry name" value="CheY-like_superfamily"/>
</dbReference>
<dbReference type="SMART" id="SM00086">
    <property type="entry name" value="PAC"/>
    <property type="match status" value="1"/>
</dbReference>
<evidence type="ECO:0000256" key="9">
    <source>
        <dbReference type="ARBA" id="ARBA00064003"/>
    </source>
</evidence>
<dbReference type="FunFam" id="3.30.565.10:FF:000010">
    <property type="entry name" value="Sensor histidine kinase RcsC"/>
    <property type="match status" value="1"/>
</dbReference>
<dbReference type="SMART" id="SM00387">
    <property type="entry name" value="HATPase_c"/>
    <property type="match status" value="1"/>
</dbReference>
<gene>
    <name evidence="18" type="ORF">HH303_12550</name>
</gene>
<keyword evidence="7" id="KW-0067">ATP-binding</keyword>
<dbReference type="InterPro" id="IPR036097">
    <property type="entry name" value="HisK_dim/P_sf"/>
</dbReference>
<feature type="transmembrane region" description="Helical" evidence="14">
    <location>
        <begin position="126"/>
        <end position="144"/>
    </location>
</feature>
<dbReference type="InterPro" id="IPR003594">
    <property type="entry name" value="HATPase_dom"/>
</dbReference>
<dbReference type="Gene3D" id="3.30.450.20">
    <property type="entry name" value="PAS domain"/>
    <property type="match status" value="3"/>
</dbReference>
<dbReference type="PROSITE" id="PS50109">
    <property type="entry name" value="HIS_KIN"/>
    <property type="match status" value="1"/>
</dbReference>
<comment type="caution">
    <text evidence="18">The sequence shown here is derived from an EMBL/GenBank/DDBJ whole genome shotgun (WGS) entry which is preliminary data.</text>
</comment>
<keyword evidence="3 11" id="KW-0597">Phosphoprotein</keyword>
<keyword evidence="5" id="KW-0547">Nucleotide-binding</keyword>
<dbReference type="Pfam" id="PF08447">
    <property type="entry name" value="PAS_3"/>
    <property type="match status" value="1"/>
</dbReference>
<dbReference type="InterPro" id="IPR004358">
    <property type="entry name" value="Sig_transdc_His_kin-like_C"/>
</dbReference>
<evidence type="ECO:0000256" key="3">
    <source>
        <dbReference type="ARBA" id="ARBA00022553"/>
    </source>
</evidence>
<dbReference type="PANTHER" id="PTHR45339:SF3">
    <property type="entry name" value="HISTIDINE KINASE"/>
    <property type="match status" value="1"/>
</dbReference>
<evidence type="ECO:0000256" key="12">
    <source>
        <dbReference type="SAM" id="Coils"/>
    </source>
</evidence>
<evidence type="ECO:0000256" key="8">
    <source>
        <dbReference type="ARBA" id="ARBA00023012"/>
    </source>
</evidence>
<feature type="transmembrane region" description="Helical" evidence="14">
    <location>
        <begin position="220"/>
        <end position="242"/>
    </location>
</feature>
<dbReference type="Gene3D" id="3.40.50.2300">
    <property type="match status" value="1"/>
</dbReference>
<organism evidence="18 19">
    <name type="scientific">Pacificispira spongiicola</name>
    <dbReference type="NCBI Taxonomy" id="2729598"/>
    <lineage>
        <taxon>Bacteria</taxon>
        <taxon>Pseudomonadati</taxon>
        <taxon>Pseudomonadota</taxon>
        <taxon>Alphaproteobacteria</taxon>
        <taxon>Rhodospirillales</taxon>
        <taxon>Rhodospirillaceae</taxon>
        <taxon>Pacificispira</taxon>
    </lineage>
</organism>
<feature type="modified residue" description="4-aspartylphosphate" evidence="11">
    <location>
        <position position="1256"/>
    </location>
</feature>
<evidence type="ECO:0000256" key="1">
    <source>
        <dbReference type="ARBA" id="ARBA00000085"/>
    </source>
</evidence>
<dbReference type="Pfam" id="PF12860">
    <property type="entry name" value="PAS_7"/>
    <property type="match status" value="2"/>
</dbReference>
<dbReference type="Pfam" id="PF00512">
    <property type="entry name" value="HisKA"/>
    <property type="match status" value="1"/>
</dbReference>
<dbReference type="SUPFAM" id="SSF52172">
    <property type="entry name" value="CheY-like"/>
    <property type="match status" value="1"/>
</dbReference>
<evidence type="ECO:0000256" key="6">
    <source>
        <dbReference type="ARBA" id="ARBA00022777"/>
    </source>
</evidence>
<feature type="domain" description="PAC" evidence="17">
    <location>
        <begin position="859"/>
        <end position="911"/>
    </location>
</feature>
<reference evidence="18 19" key="1">
    <citation type="submission" date="2020-04" db="EMBL/GenBank/DDBJ databases">
        <title>Rhodospirillaceae bacterium KN72 isolated from deep sea.</title>
        <authorList>
            <person name="Zhang D.-C."/>
        </authorList>
    </citation>
    <scope>NUCLEOTIDE SEQUENCE [LARGE SCALE GENOMIC DNA]</scope>
    <source>
        <strain evidence="18 19">KN72</strain>
    </source>
</reference>
<feature type="coiled-coil region" evidence="12">
    <location>
        <begin position="923"/>
        <end position="950"/>
    </location>
</feature>
<dbReference type="SUPFAM" id="SSF55785">
    <property type="entry name" value="PYP-like sensor domain (PAS domain)"/>
    <property type="match status" value="3"/>
</dbReference>
<evidence type="ECO:0000313" key="18">
    <source>
        <dbReference type="EMBL" id="NMM45315.1"/>
    </source>
</evidence>
<evidence type="ECO:0000256" key="13">
    <source>
        <dbReference type="SAM" id="MobiDB-lite"/>
    </source>
</evidence>
<dbReference type="InterPro" id="IPR013655">
    <property type="entry name" value="PAS_fold_3"/>
</dbReference>
<feature type="transmembrane region" description="Helical" evidence="14">
    <location>
        <begin position="52"/>
        <end position="69"/>
    </location>
</feature>
<keyword evidence="14" id="KW-1133">Transmembrane helix</keyword>
<dbReference type="InterPro" id="IPR035965">
    <property type="entry name" value="PAS-like_dom_sf"/>
</dbReference>
<dbReference type="CDD" id="cd17546">
    <property type="entry name" value="REC_hyHK_CKI1_RcsC-like"/>
    <property type="match status" value="1"/>
</dbReference>
<dbReference type="InterPro" id="IPR000014">
    <property type="entry name" value="PAS"/>
</dbReference>
<dbReference type="InterPro" id="IPR036890">
    <property type="entry name" value="HATPase_C_sf"/>
</dbReference>
<dbReference type="InterPro" id="IPR001789">
    <property type="entry name" value="Sig_transdc_resp-reg_receiver"/>
</dbReference>
<dbReference type="FunFam" id="1.10.287.130:FF:000002">
    <property type="entry name" value="Two-component osmosensing histidine kinase"/>
    <property type="match status" value="1"/>
</dbReference>
<evidence type="ECO:0000259" key="17">
    <source>
        <dbReference type="PROSITE" id="PS50113"/>
    </source>
</evidence>
<keyword evidence="4" id="KW-0808">Transferase</keyword>
<dbReference type="NCBIfam" id="TIGR00229">
    <property type="entry name" value="sensory_box"/>
    <property type="match status" value="1"/>
</dbReference>
<dbReference type="PROSITE" id="PS50110">
    <property type="entry name" value="RESPONSE_REGULATORY"/>
    <property type="match status" value="1"/>
</dbReference>
<feature type="domain" description="Response regulatory" evidence="16">
    <location>
        <begin position="1207"/>
        <end position="1324"/>
    </location>
</feature>
<dbReference type="InterPro" id="IPR005467">
    <property type="entry name" value="His_kinase_dom"/>
</dbReference>
<dbReference type="SUPFAM" id="SSF47384">
    <property type="entry name" value="Homodimeric domain of signal transducing histidine kinase"/>
    <property type="match status" value="1"/>
</dbReference>
<evidence type="ECO:0000256" key="2">
    <source>
        <dbReference type="ARBA" id="ARBA00012438"/>
    </source>
</evidence>
<keyword evidence="12" id="KW-0175">Coiled coil</keyword>
<feature type="transmembrane region" description="Helical" evidence="14">
    <location>
        <begin position="151"/>
        <end position="170"/>
    </location>
</feature>
<dbReference type="Pfam" id="PF00072">
    <property type="entry name" value="Response_reg"/>
    <property type="match status" value="1"/>
</dbReference>
<dbReference type="SMART" id="SM00448">
    <property type="entry name" value="REC"/>
    <property type="match status" value="1"/>
</dbReference>
<dbReference type="EC" id="2.7.13.3" evidence="2"/>
<dbReference type="Gene3D" id="3.30.565.10">
    <property type="entry name" value="Histidine kinase-like ATPase, C-terminal domain"/>
    <property type="match status" value="1"/>
</dbReference>
<evidence type="ECO:0000256" key="7">
    <source>
        <dbReference type="ARBA" id="ARBA00022840"/>
    </source>
</evidence>
<evidence type="ECO:0000256" key="10">
    <source>
        <dbReference type="ARBA" id="ARBA00068150"/>
    </source>
</evidence>
<dbReference type="EMBL" id="JABBNT010000003">
    <property type="protein sequence ID" value="NMM45315.1"/>
    <property type="molecule type" value="Genomic_DNA"/>
</dbReference>
<protein>
    <recommendedName>
        <fullName evidence="10">Sensory/regulatory protein RpfC</fullName>
        <ecNumber evidence="2">2.7.13.3</ecNumber>
    </recommendedName>
</protein>
<keyword evidence="19" id="KW-1185">Reference proteome</keyword>
<dbReference type="Proteomes" id="UP000539372">
    <property type="component" value="Unassembled WGS sequence"/>
</dbReference>
<keyword evidence="8" id="KW-0902">Two-component regulatory system</keyword>
<keyword evidence="14" id="KW-0812">Transmembrane</keyword>
<dbReference type="InterPro" id="IPR003661">
    <property type="entry name" value="HisK_dim/P_dom"/>
</dbReference>
<keyword evidence="6" id="KW-0418">Kinase</keyword>
<feature type="transmembrane region" description="Helical" evidence="14">
    <location>
        <begin position="89"/>
        <end position="106"/>
    </location>
</feature>
<feature type="domain" description="Histidine kinase" evidence="15">
    <location>
        <begin position="957"/>
        <end position="1183"/>
    </location>
</feature>
<evidence type="ECO:0000256" key="14">
    <source>
        <dbReference type="SAM" id="Phobius"/>
    </source>
</evidence>
<feature type="transmembrane region" description="Helical" evidence="14">
    <location>
        <begin position="12"/>
        <end position="32"/>
    </location>
</feature>
<feature type="compositionally biased region" description="Acidic residues" evidence="13">
    <location>
        <begin position="1341"/>
        <end position="1352"/>
    </location>
</feature>
<comment type="catalytic activity">
    <reaction evidence="1">
        <text>ATP + protein L-histidine = ADP + protein N-phospho-L-histidine.</text>
        <dbReference type="EC" id="2.7.13.3"/>
    </reaction>
</comment>
<dbReference type="PROSITE" id="PS51257">
    <property type="entry name" value="PROKAR_LIPOPROTEIN"/>
    <property type="match status" value="1"/>
</dbReference>
<dbReference type="CDD" id="cd00082">
    <property type="entry name" value="HisKA"/>
    <property type="match status" value="1"/>
</dbReference>
<evidence type="ECO:0000259" key="15">
    <source>
        <dbReference type="PROSITE" id="PS50109"/>
    </source>
</evidence>
<dbReference type="Pfam" id="PF02518">
    <property type="entry name" value="HATPase_c"/>
    <property type="match status" value="1"/>
</dbReference>
<dbReference type="SUPFAM" id="SSF55874">
    <property type="entry name" value="ATPase domain of HSP90 chaperone/DNA topoisomerase II/histidine kinase"/>
    <property type="match status" value="1"/>
</dbReference>
<dbReference type="RefSeq" id="WP_169625663.1">
    <property type="nucleotide sequence ID" value="NZ_JABBNT010000003.1"/>
</dbReference>
<dbReference type="PRINTS" id="PR00344">
    <property type="entry name" value="BCTRLSENSOR"/>
</dbReference>
<keyword evidence="14" id="KW-0472">Membrane</keyword>
<dbReference type="Gene3D" id="1.10.287.130">
    <property type="match status" value="1"/>
</dbReference>
<sequence length="1369" mass="149858">MPEKASAIAAKLRLSISVLVGLVLLSCAIYGIQEVEGILSGRLLSQSIRQTYPASLIAFSILAASLFILHRSETASGRMPVSTNGARIVSGLVAGTAVVFLVAKFADLGGRFCVVGTFDLRTLFEAPATAIGLGVLGLVLAVPIPSRRYNGVVSGIAGGVLIFLAVSGTVTDAMEMTPYLPANLHSVAPPFSRFALFLLGAATTAATARSALLNDVRFRHVLPGSVIVLCGLIATFLAWQIVYSQQWRAEEREVALETRTAIQGLSARIEHQVEGVQRMAARWGLADGLNQALWHPDAETFLRDYPAVVALATMTPDGGIRDFEGSGVLPEDAIQNLEAAVAGSGALGWSLALKSAVFPRTVPLPDGRTGLLVVQPVLRGDTVPGVYLAVIDLDRITQNFRANSIGFHLSFLLIGPDKGEFRFGQPEFDQDRASLELVPTLGPAWHLYVMPAEDGTFGNVPWFSEAVLLFGLLMTALLARSNALSAAAERHQREAETALRDFEAVAEARRAADERLTVALESLNEGFVLYDSDDRLVLYNSRYAEIYSDSKKYIEIGAKFEDIIRYGLDNGQYTVDPNDEAAKEAFLKERLRAHLEPGAPMLQKLNDGRWLRIEERTTPEGGVVGFRVDVTELVEREKQLEEALEALAQTEDVLKTAIDSISEGMVVFDADDRMVLCNAEYMTYFGDLGGQVKPGVTYETLVRLAVEAGTVLIDADDRATLDSYIGDRLRAYRQGEGSDIVRFADGRHIQFVDRRTKLGGRIGLRIDVTEIAEREARMAEAQAKVEEAQRLAGIGDFEYLFAEERFTRMSAQVFEIFDLDPDSRGDIWDFHRLSAHVARPGRRRVASRPDDVAASLADYNDEYRIQCRDGSERYIQERGQRIYDANGTCVGVGGTFQDVTQRARAEQDLTRIVAEQRENQHRLESQSAELIDMARDIAEARDQAEAATRAKSEFLAAMSHEIRTPMNGVLGMMSLILDSDLTAEQRRFALIAQQSASDLLTILNDILDFSKLEAGRIDLEERDFDLTHVAGGVVDLLMPLAEDKRLSLSILQDDPDMPRVFRGDATRLRQILFNLVGNAIKFTMEGYVLIRIGARPEPVSDHPSRHRVEIQVEDTGIGIPDSAKGKLFNSFTQADSSTSRQFGGTGLGLAICRQLVDLMEGTIDFESTEGEGSTFRFTVVLDLGDPGAVAAARTATLTKRQETPGLFLLLVEDNKVNQVVIGTMLEKMGHRFELAENGVEAIQALRKQTYDLVLMDVQMPEMDGPTATQWIRASGQDWADVPIIALTANALSEHRERYLAAGMSDYVSKPVSLDDLSAAIARQTGTVPRRSSDDRESGTAGEDDPGRDDALSEEAEAALADLLGDIDSL</sequence>
<dbReference type="SMART" id="SM00388">
    <property type="entry name" value="HisKA"/>
    <property type="match status" value="1"/>
</dbReference>
<dbReference type="InterPro" id="IPR000700">
    <property type="entry name" value="PAS-assoc_C"/>
</dbReference>
<feature type="transmembrane region" description="Helical" evidence="14">
    <location>
        <begin position="190"/>
        <end position="208"/>
    </location>
</feature>
<dbReference type="CDD" id="cd16922">
    <property type="entry name" value="HATPase_EvgS-ArcB-TorS-like"/>
    <property type="match status" value="1"/>
</dbReference>